<dbReference type="Proteomes" id="UP001629249">
    <property type="component" value="Unassembled WGS sequence"/>
</dbReference>
<sequence>MANWTTRDIARQIGRPPGDAQLARNAQDKAVAARLRDISEGRFNVRWPSAIMEHAS</sequence>
<protein>
    <submittedName>
        <fullName evidence="2">Uncharacterized protein</fullName>
    </submittedName>
</protein>
<evidence type="ECO:0000256" key="1">
    <source>
        <dbReference type="SAM" id="MobiDB-lite"/>
    </source>
</evidence>
<evidence type="ECO:0000313" key="2">
    <source>
        <dbReference type="EMBL" id="MFL9887894.1"/>
    </source>
</evidence>
<comment type="caution">
    <text evidence="2">The sequence shown here is derived from an EMBL/GenBank/DDBJ whole genome shotgun (WGS) entry which is preliminary data.</text>
</comment>
<organism evidence="2 3">
    <name type="scientific">Paraburkholderia agricolaris</name>
    <dbReference type="NCBI Taxonomy" id="2152888"/>
    <lineage>
        <taxon>Bacteria</taxon>
        <taxon>Pseudomonadati</taxon>
        <taxon>Pseudomonadota</taxon>
        <taxon>Betaproteobacteria</taxon>
        <taxon>Burkholderiales</taxon>
        <taxon>Burkholderiaceae</taxon>
        <taxon>Paraburkholderia</taxon>
    </lineage>
</organism>
<accession>A0ABW9A0E8</accession>
<dbReference type="EMBL" id="JAQQFN010000032">
    <property type="protein sequence ID" value="MFL9887894.1"/>
    <property type="molecule type" value="Genomic_DNA"/>
</dbReference>
<feature type="region of interest" description="Disordered" evidence="1">
    <location>
        <begin position="1"/>
        <end position="26"/>
    </location>
</feature>
<reference evidence="2 3" key="1">
    <citation type="journal article" date="2024" name="Chem. Sci.">
        <title>Discovery of megapolipeptins by genome mining of a Burkholderiales bacteria collection.</title>
        <authorList>
            <person name="Paulo B.S."/>
            <person name="Recchia M.J.J."/>
            <person name="Lee S."/>
            <person name="Fergusson C.H."/>
            <person name="Romanowski S.B."/>
            <person name="Hernandez A."/>
            <person name="Krull N."/>
            <person name="Liu D.Y."/>
            <person name="Cavanagh H."/>
            <person name="Bos A."/>
            <person name="Gray C.A."/>
            <person name="Murphy B.T."/>
            <person name="Linington R.G."/>
            <person name="Eustaquio A.S."/>
        </authorList>
    </citation>
    <scope>NUCLEOTIDE SEQUENCE [LARGE SCALE GENOMIC DNA]</scope>
    <source>
        <strain evidence="2 3">RL16-012-BIC-B</strain>
    </source>
</reference>
<evidence type="ECO:0000313" key="3">
    <source>
        <dbReference type="Proteomes" id="UP001629249"/>
    </source>
</evidence>
<keyword evidence="3" id="KW-1185">Reference proteome</keyword>
<dbReference type="RefSeq" id="WP_153134303.1">
    <property type="nucleotide sequence ID" value="NZ_JAQQFH010000034.1"/>
</dbReference>
<gene>
    <name evidence="2" type="ORF">PQR66_33055</name>
</gene>
<proteinExistence type="predicted"/>
<name>A0ABW9A0E8_9BURK</name>